<dbReference type="Proteomes" id="UP001145742">
    <property type="component" value="Unassembled WGS sequence"/>
</dbReference>
<dbReference type="EMBL" id="WHWB01034592">
    <property type="protein sequence ID" value="KAJ7407639.1"/>
    <property type="molecule type" value="Genomic_DNA"/>
</dbReference>
<gene>
    <name evidence="1" type="ORF">WISP_125504</name>
</gene>
<accession>A0ABQ9CW93</accession>
<name>A0ABQ9CW93_9PASS</name>
<comment type="caution">
    <text evidence="1">The sequence shown here is derived from an EMBL/GenBank/DDBJ whole genome shotgun (WGS) entry which is preliminary data.</text>
</comment>
<organism evidence="1 2">
    <name type="scientific">Willisornis vidua</name>
    <name type="common">Xingu scale-backed antbird</name>
    <dbReference type="NCBI Taxonomy" id="1566151"/>
    <lineage>
        <taxon>Eukaryota</taxon>
        <taxon>Metazoa</taxon>
        <taxon>Chordata</taxon>
        <taxon>Craniata</taxon>
        <taxon>Vertebrata</taxon>
        <taxon>Euteleostomi</taxon>
        <taxon>Archelosauria</taxon>
        <taxon>Archosauria</taxon>
        <taxon>Dinosauria</taxon>
        <taxon>Saurischia</taxon>
        <taxon>Theropoda</taxon>
        <taxon>Coelurosauria</taxon>
        <taxon>Aves</taxon>
        <taxon>Neognathae</taxon>
        <taxon>Neoaves</taxon>
        <taxon>Telluraves</taxon>
        <taxon>Australaves</taxon>
        <taxon>Passeriformes</taxon>
        <taxon>Thamnophilidae</taxon>
        <taxon>Willisornis</taxon>
    </lineage>
</organism>
<reference evidence="1" key="1">
    <citation type="submission" date="2019-10" db="EMBL/GenBank/DDBJ databases">
        <authorList>
            <person name="Soares A.E.R."/>
            <person name="Aleixo A."/>
            <person name="Schneider P."/>
            <person name="Miyaki C.Y."/>
            <person name="Schneider M.P."/>
            <person name="Mello C."/>
            <person name="Vasconcelos A.T.R."/>
        </authorList>
    </citation>
    <scope>NUCLEOTIDE SEQUENCE</scope>
    <source>
        <tissue evidence="1">Muscle</tissue>
    </source>
</reference>
<keyword evidence="2" id="KW-1185">Reference proteome</keyword>
<sequence length="165" mass="18049">MPFLCWGPQSWMQDSRTPNLDTALQMGSLDARAKGQNPLPQPAGHSAFDESQDADDILDYEHALPSHVQLFIHSQILLCRDGLNDNFSHSVLISGIVLTQVKHLALGLVDPHEIVMGPSIKFVQVLLDGILSFCCVKCTAQLHVITKLAESALNLTVHVTDADTK</sequence>
<evidence type="ECO:0000313" key="2">
    <source>
        <dbReference type="Proteomes" id="UP001145742"/>
    </source>
</evidence>
<evidence type="ECO:0000313" key="1">
    <source>
        <dbReference type="EMBL" id="KAJ7407639.1"/>
    </source>
</evidence>
<protein>
    <submittedName>
        <fullName evidence="1">Uncharacterized protein</fullName>
    </submittedName>
</protein>
<proteinExistence type="predicted"/>